<keyword evidence="2" id="KW-1185">Reference proteome</keyword>
<sequence length="291" mass="32102">MLSRLTIIGFPFIELLIIPGLMYGRTMMVVARKMKVEYNKAGTIAEQAVSSIRTVYAFVGETKTINEFSSALQGSVKLGLKQGLSKGMAIGSSGITLAIWAFMAYYGSTLVMYHGAQGGTVQVVGITIFYGGLTFQKQRQQRTRNGGDKQSPPDLIQKTWRVESWKIFQVNLNSDVEFAYPSRPETIIFKDFCLKIPAAKTLACVAPRILLLDEATSALDSESELLVQEALDKASIGRTNVIIAHRLSSIRNADVIAVVQNGQVMETGSHDELIQMEMASTHHLYVFNKLK</sequence>
<gene>
    <name evidence="1" type="ORF">OWV82_021061</name>
</gene>
<name>A0ACC1X7Z0_MELAZ</name>
<evidence type="ECO:0000313" key="1">
    <source>
        <dbReference type="EMBL" id="KAJ4707556.1"/>
    </source>
</evidence>
<proteinExistence type="predicted"/>
<organism evidence="1 2">
    <name type="scientific">Melia azedarach</name>
    <name type="common">Chinaberry tree</name>
    <dbReference type="NCBI Taxonomy" id="155640"/>
    <lineage>
        <taxon>Eukaryota</taxon>
        <taxon>Viridiplantae</taxon>
        <taxon>Streptophyta</taxon>
        <taxon>Embryophyta</taxon>
        <taxon>Tracheophyta</taxon>
        <taxon>Spermatophyta</taxon>
        <taxon>Magnoliopsida</taxon>
        <taxon>eudicotyledons</taxon>
        <taxon>Gunneridae</taxon>
        <taxon>Pentapetalae</taxon>
        <taxon>rosids</taxon>
        <taxon>malvids</taxon>
        <taxon>Sapindales</taxon>
        <taxon>Meliaceae</taxon>
        <taxon>Melia</taxon>
    </lineage>
</organism>
<dbReference type="EMBL" id="CM051404">
    <property type="protein sequence ID" value="KAJ4707556.1"/>
    <property type="molecule type" value="Genomic_DNA"/>
</dbReference>
<accession>A0ACC1X7Z0</accession>
<dbReference type="Proteomes" id="UP001164539">
    <property type="component" value="Chromosome 11"/>
</dbReference>
<protein>
    <submittedName>
        <fullName evidence="1">ABC transporter B family protein</fullName>
    </submittedName>
</protein>
<reference evidence="1 2" key="1">
    <citation type="journal article" date="2023" name="Science">
        <title>Complex scaffold remodeling in plant triterpene biosynthesis.</title>
        <authorList>
            <person name="De La Pena R."/>
            <person name="Hodgson H."/>
            <person name="Liu J.C."/>
            <person name="Stephenson M.J."/>
            <person name="Martin A.C."/>
            <person name="Owen C."/>
            <person name="Harkess A."/>
            <person name="Leebens-Mack J."/>
            <person name="Jimenez L.E."/>
            <person name="Osbourn A."/>
            <person name="Sattely E.S."/>
        </authorList>
    </citation>
    <scope>NUCLEOTIDE SEQUENCE [LARGE SCALE GENOMIC DNA]</scope>
    <source>
        <strain evidence="2">cv. JPN11</strain>
        <tissue evidence="1">Leaf</tissue>
    </source>
</reference>
<comment type="caution">
    <text evidence="1">The sequence shown here is derived from an EMBL/GenBank/DDBJ whole genome shotgun (WGS) entry which is preliminary data.</text>
</comment>
<evidence type="ECO:0000313" key="2">
    <source>
        <dbReference type="Proteomes" id="UP001164539"/>
    </source>
</evidence>